<dbReference type="Proteomes" id="UP000821866">
    <property type="component" value="Chromosome 4"/>
</dbReference>
<proteinExistence type="predicted"/>
<protein>
    <submittedName>
        <fullName evidence="2">Uncharacterized protein</fullName>
    </submittedName>
</protein>
<evidence type="ECO:0000313" key="2">
    <source>
        <dbReference type="EMBL" id="KAH8027176.1"/>
    </source>
</evidence>
<reference evidence="2" key="2">
    <citation type="submission" date="2021-09" db="EMBL/GenBank/DDBJ databases">
        <authorList>
            <person name="Jia N."/>
            <person name="Wang J."/>
            <person name="Shi W."/>
            <person name="Du L."/>
            <person name="Sun Y."/>
            <person name="Zhan W."/>
            <person name="Jiang J."/>
            <person name="Wang Q."/>
            <person name="Zhang B."/>
            <person name="Ji P."/>
            <person name="Sakyi L.B."/>
            <person name="Cui X."/>
            <person name="Yuan T."/>
            <person name="Jiang B."/>
            <person name="Yang W."/>
            <person name="Lam T.T.-Y."/>
            <person name="Chang Q."/>
            <person name="Ding S."/>
            <person name="Wang X."/>
            <person name="Zhu J."/>
            <person name="Ruan X."/>
            <person name="Zhao L."/>
            <person name="Wei J."/>
            <person name="Que T."/>
            <person name="Du C."/>
            <person name="Cheng J."/>
            <person name="Dai P."/>
            <person name="Han X."/>
            <person name="Huang E."/>
            <person name="Gao Y."/>
            <person name="Liu J."/>
            <person name="Shao H."/>
            <person name="Ye R."/>
            <person name="Li L."/>
            <person name="Wei W."/>
            <person name="Wang X."/>
            <person name="Wang C."/>
            <person name="Huo Q."/>
            <person name="Li W."/>
            <person name="Guo W."/>
            <person name="Chen H."/>
            <person name="Chen S."/>
            <person name="Zhou L."/>
            <person name="Zhou L."/>
            <person name="Ni X."/>
            <person name="Tian J."/>
            <person name="Zhou Y."/>
            <person name="Sheng Y."/>
            <person name="Liu T."/>
            <person name="Pan Y."/>
            <person name="Xia L."/>
            <person name="Li J."/>
            <person name="Zhao F."/>
            <person name="Cao W."/>
        </authorList>
    </citation>
    <scope>NUCLEOTIDE SEQUENCE</scope>
    <source>
        <strain evidence="2">Rmic-2018</strain>
        <tissue evidence="2">Larvae</tissue>
    </source>
</reference>
<name>A0A9J6DZJ8_RHIMP</name>
<feature type="region of interest" description="Disordered" evidence="1">
    <location>
        <begin position="255"/>
        <end position="276"/>
    </location>
</feature>
<dbReference type="EMBL" id="JABSTU010000006">
    <property type="protein sequence ID" value="KAH8027176.1"/>
    <property type="molecule type" value="Genomic_DNA"/>
</dbReference>
<keyword evidence="3" id="KW-1185">Reference proteome</keyword>
<dbReference type="AlphaFoldDB" id="A0A9J6DZJ8"/>
<evidence type="ECO:0000256" key="1">
    <source>
        <dbReference type="SAM" id="MobiDB-lite"/>
    </source>
</evidence>
<accession>A0A9J6DZJ8</accession>
<evidence type="ECO:0000313" key="3">
    <source>
        <dbReference type="Proteomes" id="UP000821866"/>
    </source>
</evidence>
<reference evidence="2" key="1">
    <citation type="journal article" date="2020" name="Cell">
        <title>Large-Scale Comparative Analyses of Tick Genomes Elucidate Their Genetic Diversity and Vector Capacities.</title>
        <authorList>
            <consortium name="Tick Genome and Microbiome Consortium (TIGMIC)"/>
            <person name="Jia N."/>
            <person name="Wang J."/>
            <person name="Shi W."/>
            <person name="Du L."/>
            <person name="Sun Y."/>
            <person name="Zhan W."/>
            <person name="Jiang J.F."/>
            <person name="Wang Q."/>
            <person name="Zhang B."/>
            <person name="Ji P."/>
            <person name="Bell-Sakyi L."/>
            <person name="Cui X.M."/>
            <person name="Yuan T.T."/>
            <person name="Jiang B.G."/>
            <person name="Yang W.F."/>
            <person name="Lam T.T."/>
            <person name="Chang Q.C."/>
            <person name="Ding S.J."/>
            <person name="Wang X.J."/>
            <person name="Zhu J.G."/>
            <person name="Ruan X.D."/>
            <person name="Zhao L."/>
            <person name="Wei J.T."/>
            <person name="Ye R.Z."/>
            <person name="Que T.C."/>
            <person name="Du C.H."/>
            <person name="Zhou Y.H."/>
            <person name="Cheng J.X."/>
            <person name="Dai P.F."/>
            <person name="Guo W.B."/>
            <person name="Han X.H."/>
            <person name="Huang E.J."/>
            <person name="Li L.F."/>
            <person name="Wei W."/>
            <person name="Gao Y.C."/>
            <person name="Liu J.Z."/>
            <person name="Shao H.Z."/>
            <person name="Wang X."/>
            <person name="Wang C.C."/>
            <person name="Yang T.C."/>
            <person name="Huo Q.B."/>
            <person name="Li W."/>
            <person name="Chen H.Y."/>
            <person name="Chen S.E."/>
            <person name="Zhou L.G."/>
            <person name="Ni X.B."/>
            <person name="Tian J.H."/>
            <person name="Sheng Y."/>
            <person name="Liu T."/>
            <person name="Pan Y.S."/>
            <person name="Xia L.Y."/>
            <person name="Li J."/>
            <person name="Zhao F."/>
            <person name="Cao W.C."/>
        </authorList>
    </citation>
    <scope>NUCLEOTIDE SEQUENCE</scope>
    <source>
        <strain evidence="2">Rmic-2018</strain>
    </source>
</reference>
<gene>
    <name evidence="2" type="ORF">HPB51_003618</name>
</gene>
<feature type="compositionally biased region" description="Polar residues" evidence="1">
    <location>
        <begin position="266"/>
        <end position="276"/>
    </location>
</feature>
<comment type="caution">
    <text evidence="2">The sequence shown here is derived from an EMBL/GenBank/DDBJ whole genome shotgun (WGS) entry which is preliminary data.</text>
</comment>
<sequence>METSRKAKVQSSRRPGLVPGLLLRLPRSNASNVLLFQLGVGDQWWTAERTPKRLLPPRSLLPSSRSRGSSFSKSFFPCSEVPLVAAMEARARALAASPTGTKTPAVLERAREDGDQEVLAKEGCGGDALWARGMLRGWKWMRNAHTHPRLLRGCSRKLFSVPSASTPSTVSLTTPPSTPTLKPTHTHLPVSFFLCFHCEGAERLLLILNTGPRAPAPKKRRRCRLCTESSVSEAAEVGLRGRRLCPELGSGPGLDRGIAGPELTHDTTTSSSLKSC</sequence>
<organism evidence="2 3">
    <name type="scientific">Rhipicephalus microplus</name>
    <name type="common">Cattle tick</name>
    <name type="synonym">Boophilus microplus</name>
    <dbReference type="NCBI Taxonomy" id="6941"/>
    <lineage>
        <taxon>Eukaryota</taxon>
        <taxon>Metazoa</taxon>
        <taxon>Ecdysozoa</taxon>
        <taxon>Arthropoda</taxon>
        <taxon>Chelicerata</taxon>
        <taxon>Arachnida</taxon>
        <taxon>Acari</taxon>
        <taxon>Parasitiformes</taxon>
        <taxon>Ixodida</taxon>
        <taxon>Ixodoidea</taxon>
        <taxon>Ixodidae</taxon>
        <taxon>Rhipicephalinae</taxon>
        <taxon>Rhipicephalus</taxon>
        <taxon>Boophilus</taxon>
    </lineage>
</organism>